<proteinExistence type="predicted"/>
<dbReference type="InterPro" id="IPR036691">
    <property type="entry name" value="Endo/exonu/phosph_ase_sf"/>
</dbReference>
<name>A0A2G8K0C4_STIJA</name>
<organism evidence="2 3">
    <name type="scientific">Stichopus japonicus</name>
    <name type="common">Sea cucumber</name>
    <dbReference type="NCBI Taxonomy" id="307972"/>
    <lineage>
        <taxon>Eukaryota</taxon>
        <taxon>Metazoa</taxon>
        <taxon>Echinodermata</taxon>
        <taxon>Eleutherozoa</taxon>
        <taxon>Echinozoa</taxon>
        <taxon>Holothuroidea</taxon>
        <taxon>Aspidochirotacea</taxon>
        <taxon>Aspidochirotida</taxon>
        <taxon>Stichopodidae</taxon>
        <taxon>Apostichopus</taxon>
    </lineage>
</organism>
<gene>
    <name evidence="2" type="ORF">BSL78_21685</name>
</gene>
<feature type="compositionally biased region" description="Basic residues" evidence="1">
    <location>
        <begin position="79"/>
        <end position="91"/>
    </location>
</feature>
<protein>
    <submittedName>
        <fullName evidence="2">Uncharacterized protein</fullName>
    </submittedName>
</protein>
<dbReference type="STRING" id="307972.A0A2G8K0C4"/>
<accession>A0A2G8K0C4</accession>
<dbReference type="Gene3D" id="3.60.10.10">
    <property type="entry name" value="Endonuclease/exonuclease/phosphatase"/>
    <property type="match status" value="1"/>
</dbReference>
<sequence>MMALIKSDTVTRALLFLMLFHVVISSVSSTFLQYSREDLLRLRQDPFSQSDGFGLNESQFSVDWPTDAPWNEPKPNVRPTRKRGRRGGKLVKLRRRHQNTPVPSIILVNVQRLFNKTGELFSRIANFRDYADCNVFCLTETWLTTDHPDCILQPPGFTIYRHDRDRQITGKSQGGGVCFLINNNWCKDVRIISQGTTRIWNIS</sequence>
<dbReference type="Proteomes" id="UP000230750">
    <property type="component" value="Unassembled WGS sequence"/>
</dbReference>
<evidence type="ECO:0000256" key="1">
    <source>
        <dbReference type="SAM" id="MobiDB-lite"/>
    </source>
</evidence>
<reference evidence="2 3" key="1">
    <citation type="journal article" date="2017" name="PLoS Biol.">
        <title>The sea cucumber genome provides insights into morphological evolution and visceral regeneration.</title>
        <authorList>
            <person name="Zhang X."/>
            <person name="Sun L."/>
            <person name="Yuan J."/>
            <person name="Sun Y."/>
            <person name="Gao Y."/>
            <person name="Zhang L."/>
            <person name="Li S."/>
            <person name="Dai H."/>
            <person name="Hamel J.F."/>
            <person name="Liu C."/>
            <person name="Yu Y."/>
            <person name="Liu S."/>
            <person name="Lin W."/>
            <person name="Guo K."/>
            <person name="Jin S."/>
            <person name="Xu P."/>
            <person name="Storey K.B."/>
            <person name="Huan P."/>
            <person name="Zhang T."/>
            <person name="Zhou Y."/>
            <person name="Zhang J."/>
            <person name="Lin C."/>
            <person name="Li X."/>
            <person name="Xing L."/>
            <person name="Huo D."/>
            <person name="Sun M."/>
            <person name="Wang L."/>
            <person name="Mercier A."/>
            <person name="Li F."/>
            <person name="Yang H."/>
            <person name="Xiang J."/>
        </authorList>
    </citation>
    <scope>NUCLEOTIDE SEQUENCE [LARGE SCALE GENOMIC DNA]</scope>
    <source>
        <strain evidence="2">Shaxun</strain>
        <tissue evidence="2">Muscle</tissue>
    </source>
</reference>
<comment type="caution">
    <text evidence="2">The sequence shown here is derived from an EMBL/GenBank/DDBJ whole genome shotgun (WGS) entry which is preliminary data.</text>
</comment>
<dbReference type="OrthoDB" id="8964826at2759"/>
<dbReference type="EMBL" id="MRZV01001017">
    <property type="protein sequence ID" value="PIK41456.1"/>
    <property type="molecule type" value="Genomic_DNA"/>
</dbReference>
<keyword evidence="3" id="KW-1185">Reference proteome</keyword>
<evidence type="ECO:0000313" key="2">
    <source>
        <dbReference type="EMBL" id="PIK41456.1"/>
    </source>
</evidence>
<evidence type="ECO:0000313" key="3">
    <source>
        <dbReference type="Proteomes" id="UP000230750"/>
    </source>
</evidence>
<feature type="region of interest" description="Disordered" evidence="1">
    <location>
        <begin position="67"/>
        <end position="91"/>
    </location>
</feature>
<dbReference type="SUPFAM" id="SSF56219">
    <property type="entry name" value="DNase I-like"/>
    <property type="match status" value="1"/>
</dbReference>
<dbReference type="AlphaFoldDB" id="A0A2G8K0C4"/>